<comment type="catalytic activity">
    <reaction evidence="1">
        <text>a uridine in RNA = a pseudouridine in RNA</text>
        <dbReference type="Rhea" id="RHEA:48348"/>
        <dbReference type="Rhea" id="RHEA-COMP:12068"/>
        <dbReference type="Rhea" id="RHEA-COMP:12069"/>
        <dbReference type="ChEBI" id="CHEBI:65314"/>
        <dbReference type="ChEBI" id="CHEBI:65315"/>
    </reaction>
</comment>
<dbReference type="InterPro" id="IPR020103">
    <property type="entry name" value="PsdUridine_synth_cat_dom_sf"/>
</dbReference>
<sequence>MREYTVSEETSLQNFTDTHDAQASFVLRALLKRRDVRINGVRTGENVPLRPGDRVQYFLTPAEEGKRAFSVLYADEDAIVIDKESGVQSEAVFSALQREGECHFLHRLDRNTEGLMIFARREAAARALLNAFREHRVRKRYLALVKGTLREKHAVLKAYLKKDAASSRVRIFDRPNGEPIVTEYRVLEEGEDRSLLEITLHTGKTHQIRAHLAHIGHPVLGDTKYGDSALNRKLHLTRQKLIAKELCFTGLPELPAIEGVRFFSEKSLKI</sequence>
<organism evidence="6 7">
    <name type="scientific">Candidatus Gallimonas intestinavium</name>
    <dbReference type="NCBI Taxonomy" id="2838603"/>
    <lineage>
        <taxon>Bacteria</taxon>
        <taxon>Bacillati</taxon>
        <taxon>Bacillota</taxon>
        <taxon>Clostridia</taxon>
        <taxon>Candidatus Gallimonas</taxon>
    </lineage>
</organism>
<comment type="caution">
    <text evidence="6">The sequence shown here is derived from an EMBL/GenBank/DDBJ whole genome shotgun (WGS) entry which is preliminary data.</text>
</comment>
<comment type="similarity">
    <text evidence="2">Belongs to the pseudouridine synthase RluA family.</text>
</comment>
<dbReference type="GO" id="GO:0000455">
    <property type="term" value="P:enzyme-directed rRNA pseudouridine synthesis"/>
    <property type="evidence" value="ECO:0007669"/>
    <property type="project" value="TreeGrafter"/>
</dbReference>
<evidence type="ECO:0000259" key="5">
    <source>
        <dbReference type="Pfam" id="PF00849"/>
    </source>
</evidence>
<dbReference type="AlphaFoldDB" id="A0A9D2K020"/>
<dbReference type="PANTHER" id="PTHR21600:SF87">
    <property type="entry name" value="RNA PSEUDOURIDYLATE SYNTHASE DOMAIN-CONTAINING PROTEIN 1"/>
    <property type="match status" value="1"/>
</dbReference>
<dbReference type="InterPro" id="IPR050188">
    <property type="entry name" value="RluA_PseudoU_synthase"/>
</dbReference>
<feature type="domain" description="Pseudouridine synthase RsuA/RluA-like" evidence="5">
    <location>
        <begin position="95"/>
        <end position="214"/>
    </location>
</feature>
<dbReference type="Proteomes" id="UP000824102">
    <property type="component" value="Unassembled WGS sequence"/>
</dbReference>
<evidence type="ECO:0000313" key="6">
    <source>
        <dbReference type="EMBL" id="HIZ73611.1"/>
    </source>
</evidence>
<dbReference type="Gene3D" id="3.30.2350.10">
    <property type="entry name" value="Pseudouridine synthase"/>
    <property type="match status" value="1"/>
</dbReference>
<dbReference type="EMBL" id="DXBB01000132">
    <property type="protein sequence ID" value="HIZ73611.1"/>
    <property type="molecule type" value="Genomic_DNA"/>
</dbReference>
<evidence type="ECO:0000313" key="7">
    <source>
        <dbReference type="Proteomes" id="UP000824102"/>
    </source>
</evidence>
<proteinExistence type="inferred from homology"/>
<evidence type="ECO:0000256" key="2">
    <source>
        <dbReference type="ARBA" id="ARBA00010876"/>
    </source>
</evidence>
<dbReference type="SUPFAM" id="SSF55120">
    <property type="entry name" value="Pseudouridine synthase"/>
    <property type="match status" value="1"/>
</dbReference>
<reference evidence="6" key="2">
    <citation type="submission" date="2021-04" db="EMBL/GenBank/DDBJ databases">
        <authorList>
            <person name="Gilroy R."/>
        </authorList>
    </citation>
    <scope>NUCLEOTIDE SEQUENCE</scope>
    <source>
        <strain evidence="6">ChiW7-2402</strain>
    </source>
</reference>
<accession>A0A9D2K020</accession>
<evidence type="ECO:0000256" key="4">
    <source>
        <dbReference type="ARBA" id="ARBA00033164"/>
    </source>
</evidence>
<gene>
    <name evidence="6" type="ORF">H9964_08525</name>
</gene>
<dbReference type="GO" id="GO:0140098">
    <property type="term" value="F:catalytic activity, acting on RNA"/>
    <property type="evidence" value="ECO:0007669"/>
    <property type="project" value="UniProtKB-ARBA"/>
</dbReference>
<name>A0A9D2K020_9FIRM</name>
<dbReference type="InterPro" id="IPR006145">
    <property type="entry name" value="PsdUridine_synth_RsuA/RluA"/>
</dbReference>
<evidence type="ECO:0000256" key="1">
    <source>
        <dbReference type="ARBA" id="ARBA00000073"/>
    </source>
</evidence>
<dbReference type="Pfam" id="PF00849">
    <property type="entry name" value="PseudoU_synth_2"/>
    <property type="match status" value="1"/>
</dbReference>
<dbReference type="GO" id="GO:0009982">
    <property type="term" value="F:pseudouridine synthase activity"/>
    <property type="evidence" value="ECO:0007669"/>
    <property type="project" value="InterPro"/>
</dbReference>
<evidence type="ECO:0000256" key="3">
    <source>
        <dbReference type="ARBA" id="ARBA00031870"/>
    </source>
</evidence>
<protein>
    <recommendedName>
        <fullName evidence="3">RNA pseudouridylate synthase</fullName>
    </recommendedName>
    <alternativeName>
        <fullName evidence="4">RNA-uridine isomerase</fullName>
    </alternativeName>
</protein>
<dbReference type="CDD" id="cd02869">
    <property type="entry name" value="PseudoU_synth_RluA_like"/>
    <property type="match status" value="1"/>
</dbReference>
<dbReference type="PANTHER" id="PTHR21600">
    <property type="entry name" value="MITOCHONDRIAL RNA PSEUDOURIDINE SYNTHASE"/>
    <property type="match status" value="1"/>
</dbReference>
<reference evidence="6" key="1">
    <citation type="journal article" date="2021" name="PeerJ">
        <title>Extensive microbial diversity within the chicken gut microbiome revealed by metagenomics and culture.</title>
        <authorList>
            <person name="Gilroy R."/>
            <person name="Ravi A."/>
            <person name="Getino M."/>
            <person name="Pursley I."/>
            <person name="Horton D.L."/>
            <person name="Alikhan N.F."/>
            <person name="Baker D."/>
            <person name="Gharbi K."/>
            <person name="Hall N."/>
            <person name="Watson M."/>
            <person name="Adriaenssens E.M."/>
            <person name="Foster-Nyarko E."/>
            <person name="Jarju S."/>
            <person name="Secka A."/>
            <person name="Antonio M."/>
            <person name="Oren A."/>
            <person name="Chaudhuri R.R."/>
            <person name="La Ragione R."/>
            <person name="Hildebrand F."/>
            <person name="Pallen M.J."/>
        </authorList>
    </citation>
    <scope>NUCLEOTIDE SEQUENCE</scope>
    <source>
        <strain evidence="6">ChiW7-2402</strain>
    </source>
</reference>
<dbReference type="GO" id="GO:0003723">
    <property type="term" value="F:RNA binding"/>
    <property type="evidence" value="ECO:0007669"/>
    <property type="project" value="InterPro"/>
</dbReference>